<keyword evidence="4" id="KW-0472">Membrane</keyword>
<evidence type="ECO:0000256" key="4">
    <source>
        <dbReference type="SAM" id="Phobius"/>
    </source>
</evidence>
<feature type="repeat" description="ANK" evidence="3">
    <location>
        <begin position="291"/>
        <end position="323"/>
    </location>
</feature>
<evidence type="ECO:0000313" key="6">
    <source>
        <dbReference type="EMBL" id="CAF4839874.1"/>
    </source>
</evidence>
<evidence type="ECO:0000256" key="3">
    <source>
        <dbReference type="PROSITE-ProRule" id="PRU00023"/>
    </source>
</evidence>
<dbReference type="PRINTS" id="PR01415">
    <property type="entry name" value="ANKYRIN"/>
</dbReference>
<accession>A0A821RHL5</accession>
<evidence type="ECO:0000313" key="7">
    <source>
        <dbReference type="Proteomes" id="UP000663848"/>
    </source>
</evidence>
<evidence type="ECO:0000256" key="1">
    <source>
        <dbReference type="ARBA" id="ARBA00022737"/>
    </source>
</evidence>
<dbReference type="PANTHER" id="PTHR24171">
    <property type="entry name" value="ANKYRIN REPEAT DOMAIN-CONTAINING PROTEIN 39-RELATED"/>
    <property type="match status" value="1"/>
</dbReference>
<name>A0A821RHL5_9BILA</name>
<keyword evidence="4" id="KW-0812">Transmembrane</keyword>
<dbReference type="Pfam" id="PF13908">
    <property type="entry name" value="Shisa_N"/>
    <property type="match status" value="1"/>
</dbReference>
<feature type="transmembrane region" description="Helical" evidence="4">
    <location>
        <begin position="77"/>
        <end position="102"/>
    </location>
</feature>
<sequence length="831" mass="94319">MIVSNSCSGYLDDSGVWNNGFSCQPINNRVRVCCGPENRRECCFADELPHRSNSYIDSDNLSSNKSLSPFDITSSPYTYILIAIGLTLILLIVLLITFIYIIRRKLNGSSSSSSSSCSSDTSSMNKQCRRLSLTVATSSSKSSTSSPVPSTYVDYWSRTIVSPSEWTLTKPYNSFTGGPHSSNNLNYYIDYEKLSANLNIVDVNGNSALHLACYGGHIEIVDYLINKGCNSTFYNRWGLTAEQEGSKHGDKIMNIFRSMRDQNMFDRACQGIDWWFEYYFGTQSPDTIDSEGISVLYHACCHGQYNIVKWLLEHKANINIQTRETPKNTPLHGAKYHGHLNIVELLLEYGADITIQNDFNLTIFEQGFSKEINLDRARMIHQLLVAYQSNLLANKLIDVHIYLEDNQDDDPNLKIQLHHATTYDDLLYILSTKFLKNEQNHFSIAGRSLNFQTKETTLLSAVYRARYLNSKLIDTPLCLTLHKKPYDEKTSNEYNIHQDPEFDFHVFDKYFQSVGIVTHFQLKPSIDEQTINVGDLIFTFSGGSVKNDLEFEVRAIFSPVHEIFRSSECLCLFETNLYEDTSKLLKLPLVSMANAAYARLYTLAISTPYWFSCNTRRTCLPMLNGIHAFIQHINIIPMLLTLPVDMVIAASINQPLILREKPVQCTCLLLQKHDPINFPEIVYHGTNISFVQSIIADGLVVPRTVVSAGKCITRRENHIRRGREASSIADFVDAIFVSPSVHYSCDPTYAVAFQYGDQQLLPILECSVRKNSYSCFPCTVPRYTPHSDDDMQTIEWRMLDSGNIVINAVLFIPKIDSLEATKRERINKLTT</sequence>
<keyword evidence="4" id="KW-1133">Transmembrane helix</keyword>
<dbReference type="PROSITE" id="PS50297">
    <property type="entry name" value="ANK_REP_REGION"/>
    <property type="match status" value="3"/>
</dbReference>
<proteinExistence type="predicted"/>
<keyword evidence="2 3" id="KW-0040">ANK repeat</keyword>
<feature type="repeat" description="ANK" evidence="3">
    <location>
        <begin position="204"/>
        <end position="236"/>
    </location>
</feature>
<reference evidence="6" key="1">
    <citation type="submission" date="2021-02" db="EMBL/GenBank/DDBJ databases">
        <authorList>
            <person name="Nowell W R."/>
        </authorList>
    </citation>
    <scope>NUCLEOTIDE SEQUENCE</scope>
</reference>
<dbReference type="SUPFAM" id="SSF48403">
    <property type="entry name" value="Ankyrin repeat"/>
    <property type="match status" value="1"/>
</dbReference>
<dbReference type="Pfam" id="PF12796">
    <property type="entry name" value="Ank_2"/>
    <property type="match status" value="2"/>
</dbReference>
<dbReference type="Gene3D" id="1.25.40.20">
    <property type="entry name" value="Ankyrin repeat-containing domain"/>
    <property type="match status" value="2"/>
</dbReference>
<dbReference type="PROSITE" id="PS50088">
    <property type="entry name" value="ANK_REPEAT"/>
    <property type="match status" value="3"/>
</dbReference>
<organism evidence="6 7">
    <name type="scientific">Rotaria socialis</name>
    <dbReference type="NCBI Taxonomy" id="392032"/>
    <lineage>
        <taxon>Eukaryota</taxon>
        <taxon>Metazoa</taxon>
        <taxon>Spiralia</taxon>
        <taxon>Gnathifera</taxon>
        <taxon>Rotifera</taxon>
        <taxon>Eurotatoria</taxon>
        <taxon>Bdelloidea</taxon>
        <taxon>Philodinida</taxon>
        <taxon>Philodinidae</taxon>
        <taxon>Rotaria</taxon>
    </lineage>
</organism>
<dbReference type="InterPro" id="IPR002110">
    <property type="entry name" value="Ankyrin_rpt"/>
</dbReference>
<evidence type="ECO:0000256" key="2">
    <source>
        <dbReference type="ARBA" id="ARBA00023043"/>
    </source>
</evidence>
<dbReference type="InterPro" id="IPR036770">
    <property type="entry name" value="Ankyrin_rpt-contain_sf"/>
</dbReference>
<protein>
    <recommendedName>
        <fullName evidence="5">Shisa N-terminal domain-containing protein</fullName>
    </recommendedName>
</protein>
<feature type="repeat" description="ANK" evidence="3">
    <location>
        <begin position="326"/>
        <end position="358"/>
    </location>
</feature>
<dbReference type="Proteomes" id="UP000663848">
    <property type="component" value="Unassembled WGS sequence"/>
</dbReference>
<dbReference type="AlphaFoldDB" id="A0A821RHL5"/>
<comment type="caution">
    <text evidence="6">The sequence shown here is derived from an EMBL/GenBank/DDBJ whole genome shotgun (WGS) entry which is preliminary data.</text>
</comment>
<gene>
    <name evidence="6" type="ORF">QYT958_LOCUS26344</name>
</gene>
<keyword evidence="1" id="KW-0677">Repeat</keyword>
<evidence type="ECO:0000259" key="5">
    <source>
        <dbReference type="Pfam" id="PF13908"/>
    </source>
</evidence>
<dbReference type="InterPro" id="IPR053891">
    <property type="entry name" value="Shisa_N"/>
</dbReference>
<feature type="domain" description="Shisa N-terminal" evidence="5">
    <location>
        <begin position="5"/>
        <end position="47"/>
    </location>
</feature>
<dbReference type="SMART" id="SM00248">
    <property type="entry name" value="ANK"/>
    <property type="match status" value="3"/>
</dbReference>
<dbReference type="EMBL" id="CAJOBR010006246">
    <property type="protein sequence ID" value="CAF4839874.1"/>
    <property type="molecule type" value="Genomic_DNA"/>
</dbReference>